<accession>A0A915PND3</accession>
<protein>
    <submittedName>
        <fullName evidence="3">Uncharacterized protein</fullName>
    </submittedName>
</protein>
<organism evidence="2 3">
    <name type="scientific">Setaria digitata</name>
    <dbReference type="NCBI Taxonomy" id="48799"/>
    <lineage>
        <taxon>Eukaryota</taxon>
        <taxon>Metazoa</taxon>
        <taxon>Ecdysozoa</taxon>
        <taxon>Nematoda</taxon>
        <taxon>Chromadorea</taxon>
        <taxon>Rhabditida</taxon>
        <taxon>Spirurina</taxon>
        <taxon>Spiruromorpha</taxon>
        <taxon>Filarioidea</taxon>
        <taxon>Setariidae</taxon>
        <taxon>Setaria</taxon>
    </lineage>
</organism>
<feature type="region of interest" description="Disordered" evidence="1">
    <location>
        <begin position="1"/>
        <end position="20"/>
    </location>
</feature>
<reference evidence="3" key="1">
    <citation type="submission" date="2022-11" db="UniProtKB">
        <authorList>
            <consortium name="WormBaseParasite"/>
        </authorList>
    </citation>
    <scope>IDENTIFICATION</scope>
</reference>
<feature type="region of interest" description="Disordered" evidence="1">
    <location>
        <begin position="34"/>
        <end position="64"/>
    </location>
</feature>
<proteinExistence type="predicted"/>
<name>A0A915PND3_9BILA</name>
<dbReference type="WBParaSite" id="sdigi.contig168.g5567.t1">
    <property type="protein sequence ID" value="sdigi.contig168.g5567.t1"/>
    <property type="gene ID" value="sdigi.contig168.g5567"/>
</dbReference>
<sequence length="64" mass="7393">MNRQREVTRQGGKHGDAEKESIVITVRARYHADTPKVRQRARSQQQYAAANRSIAGDFRDRLIK</sequence>
<feature type="compositionally biased region" description="Low complexity" evidence="1">
    <location>
        <begin position="42"/>
        <end position="52"/>
    </location>
</feature>
<dbReference type="Proteomes" id="UP000887581">
    <property type="component" value="Unplaced"/>
</dbReference>
<keyword evidence="2" id="KW-1185">Reference proteome</keyword>
<evidence type="ECO:0000313" key="3">
    <source>
        <dbReference type="WBParaSite" id="sdigi.contig168.g5567.t1"/>
    </source>
</evidence>
<evidence type="ECO:0000313" key="2">
    <source>
        <dbReference type="Proteomes" id="UP000887581"/>
    </source>
</evidence>
<dbReference type="AlphaFoldDB" id="A0A915PND3"/>
<evidence type="ECO:0000256" key="1">
    <source>
        <dbReference type="SAM" id="MobiDB-lite"/>
    </source>
</evidence>